<evidence type="ECO:0000313" key="8">
    <source>
        <dbReference type="EMBL" id="PRZ01126.1"/>
    </source>
</evidence>
<comment type="catalytic activity">
    <reaction evidence="1 5 6">
        <text>[protein]-peptidylproline (omega=180) = [protein]-peptidylproline (omega=0)</text>
        <dbReference type="Rhea" id="RHEA:16237"/>
        <dbReference type="Rhea" id="RHEA-COMP:10747"/>
        <dbReference type="Rhea" id="RHEA-COMP:10748"/>
        <dbReference type="ChEBI" id="CHEBI:83833"/>
        <dbReference type="ChEBI" id="CHEBI:83834"/>
        <dbReference type="EC" id="5.2.1.8"/>
    </reaction>
</comment>
<evidence type="ECO:0000256" key="4">
    <source>
        <dbReference type="ARBA" id="ARBA00023235"/>
    </source>
</evidence>
<comment type="caution">
    <text evidence="8">The sequence shown here is derived from an EMBL/GenBank/DDBJ whole genome shotgun (WGS) entry which is preliminary data.</text>
</comment>
<dbReference type="EC" id="5.2.1.8" evidence="6"/>
<dbReference type="PROSITE" id="PS50059">
    <property type="entry name" value="FKBP_PPIASE"/>
    <property type="match status" value="1"/>
</dbReference>
<sequence length="115" mass="11984">MSTLQKIDTTVGSGQEASAGQEVVVHYTGWLFSDTATDNKGSKFDSSVDRGQPFDFPLGAGHVIKGWDEGVAGMKVGGKRTLIIPSEMGYGARGAGGVIPPNATLVFDVELLAVN</sequence>
<keyword evidence="9" id="KW-1185">Reference proteome</keyword>
<evidence type="ECO:0000256" key="6">
    <source>
        <dbReference type="RuleBase" id="RU003915"/>
    </source>
</evidence>
<dbReference type="AlphaFoldDB" id="A0A2T0XQC0"/>
<dbReference type="InterPro" id="IPR001179">
    <property type="entry name" value="PPIase_FKBP_dom"/>
</dbReference>
<dbReference type="InterPro" id="IPR046357">
    <property type="entry name" value="PPIase_dom_sf"/>
</dbReference>
<accession>A0A2T0XQC0</accession>
<evidence type="ECO:0000313" key="9">
    <source>
        <dbReference type="Proteomes" id="UP000238308"/>
    </source>
</evidence>
<evidence type="ECO:0000259" key="7">
    <source>
        <dbReference type="PROSITE" id="PS50059"/>
    </source>
</evidence>
<evidence type="ECO:0000256" key="1">
    <source>
        <dbReference type="ARBA" id="ARBA00000971"/>
    </source>
</evidence>
<evidence type="ECO:0000256" key="2">
    <source>
        <dbReference type="ARBA" id="ARBA00006577"/>
    </source>
</evidence>
<dbReference type="RefSeq" id="WP_106226086.1">
    <property type="nucleotide sequence ID" value="NZ_PVTV01000002.1"/>
</dbReference>
<keyword evidence="3 5" id="KW-0697">Rotamase</keyword>
<evidence type="ECO:0000256" key="3">
    <source>
        <dbReference type="ARBA" id="ARBA00023110"/>
    </source>
</evidence>
<dbReference type="PANTHER" id="PTHR43811:SF19">
    <property type="entry name" value="39 KDA FK506-BINDING NUCLEAR PROTEIN"/>
    <property type="match status" value="1"/>
</dbReference>
<gene>
    <name evidence="8" type="ORF">BCM14_0147</name>
</gene>
<dbReference type="PANTHER" id="PTHR43811">
    <property type="entry name" value="FKBP-TYPE PEPTIDYL-PROLYL CIS-TRANS ISOMERASE FKPA"/>
    <property type="match status" value="1"/>
</dbReference>
<dbReference type="OrthoDB" id="280278at2"/>
<reference evidence="8 9" key="1">
    <citation type="submission" date="2018-03" db="EMBL/GenBank/DDBJ databases">
        <title>Genomic Encyclopedia of Type Strains, Phase III (KMG-III): the genomes of soil and plant-associated and newly described type strains.</title>
        <authorList>
            <person name="Whitman W."/>
        </authorList>
    </citation>
    <scope>NUCLEOTIDE SEQUENCE [LARGE SCALE GENOMIC DNA]</scope>
    <source>
        <strain evidence="8 9">MWH-P2sevCIIIb</strain>
    </source>
</reference>
<protein>
    <recommendedName>
        <fullName evidence="6">Peptidyl-prolyl cis-trans isomerase</fullName>
        <ecNumber evidence="6">5.2.1.8</ecNumber>
    </recommendedName>
</protein>
<keyword evidence="4 5" id="KW-0413">Isomerase</keyword>
<dbReference type="GO" id="GO:0003755">
    <property type="term" value="F:peptidyl-prolyl cis-trans isomerase activity"/>
    <property type="evidence" value="ECO:0007669"/>
    <property type="project" value="UniProtKB-UniRule"/>
</dbReference>
<proteinExistence type="inferred from homology"/>
<dbReference type="FunFam" id="3.10.50.40:FF:000049">
    <property type="entry name" value="Peptidyl-prolyl cis-trans isomerase"/>
    <property type="match status" value="1"/>
</dbReference>
<dbReference type="Gene3D" id="3.10.50.40">
    <property type="match status" value="1"/>
</dbReference>
<feature type="domain" description="PPIase FKBP-type" evidence="7">
    <location>
        <begin position="20"/>
        <end position="115"/>
    </location>
</feature>
<dbReference type="EMBL" id="PVTV01000002">
    <property type="protein sequence ID" value="PRZ01126.1"/>
    <property type="molecule type" value="Genomic_DNA"/>
</dbReference>
<dbReference type="Pfam" id="PF00254">
    <property type="entry name" value="FKBP_C"/>
    <property type="match status" value="1"/>
</dbReference>
<dbReference type="SUPFAM" id="SSF54534">
    <property type="entry name" value="FKBP-like"/>
    <property type="match status" value="1"/>
</dbReference>
<name>A0A2T0XQC0_9BURK</name>
<dbReference type="Proteomes" id="UP000238308">
    <property type="component" value="Unassembled WGS sequence"/>
</dbReference>
<organism evidence="8 9">
    <name type="scientific">Jezberella montanilacus</name>
    <dbReference type="NCBI Taxonomy" id="323426"/>
    <lineage>
        <taxon>Bacteria</taxon>
        <taxon>Pseudomonadati</taxon>
        <taxon>Pseudomonadota</taxon>
        <taxon>Betaproteobacteria</taxon>
        <taxon>Burkholderiales</taxon>
        <taxon>Alcaligenaceae</taxon>
        <taxon>Jezberella</taxon>
    </lineage>
</organism>
<evidence type="ECO:0000256" key="5">
    <source>
        <dbReference type="PROSITE-ProRule" id="PRU00277"/>
    </source>
</evidence>
<comment type="similarity">
    <text evidence="2 6">Belongs to the FKBP-type PPIase family.</text>
</comment>